<dbReference type="NCBIfam" id="TIGR02683">
    <property type="entry name" value="upstrm_HI1419"/>
    <property type="match status" value="1"/>
</dbReference>
<name>D4H4P5_DENA2</name>
<dbReference type="KEGG" id="dap:Dacet_0651"/>
<reference evidence="1 2" key="1">
    <citation type="journal article" date="2010" name="Stand. Genomic Sci.">
        <title>Complete genome sequence of Denitrovibrio acetiphilus type strain (N2460).</title>
        <authorList>
            <person name="Kiss H."/>
            <person name="Lang E."/>
            <person name="Lapidus A."/>
            <person name="Copeland A."/>
            <person name="Nolan M."/>
            <person name="Glavina Del Rio T."/>
            <person name="Chen F."/>
            <person name="Lucas S."/>
            <person name="Tice H."/>
            <person name="Cheng J.F."/>
            <person name="Han C."/>
            <person name="Goodwin L."/>
            <person name="Pitluck S."/>
            <person name="Liolios K."/>
            <person name="Pati A."/>
            <person name="Ivanova N."/>
            <person name="Mavromatis K."/>
            <person name="Chen A."/>
            <person name="Palaniappan K."/>
            <person name="Land M."/>
            <person name="Hauser L."/>
            <person name="Chang Y.J."/>
            <person name="Jeffries C.D."/>
            <person name="Detter J.C."/>
            <person name="Brettin T."/>
            <person name="Spring S."/>
            <person name="Rohde M."/>
            <person name="Goker M."/>
            <person name="Woyke T."/>
            <person name="Bristow J."/>
            <person name="Eisen J.A."/>
            <person name="Markowitz V."/>
            <person name="Hugenholtz P."/>
            <person name="Kyrpides N.C."/>
            <person name="Klenk H.P."/>
        </authorList>
    </citation>
    <scope>NUCLEOTIDE SEQUENCE [LARGE SCALE GENOMIC DNA]</scope>
    <source>
        <strain evidence="2">DSM 12809 / NBRC 114555 / N2460</strain>
    </source>
</reference>
<dbReference type="PANTHER" id="PTHR41791:SF1">
    <property type="entry name" value="SSL7039 PROTEIN"/>
    <property type="match status" value="1"/>
</dbReference>
<evidence type="ECO:0000313" key="1">
    <source>
        <dbReference type="EMBL" id="ADD67439.1"/>
    </source>
</evidence>
<dbReference type="AlphaFoldDB" id="D4H4P5"/>
<gene>
    <name evidence="1" type="ordered locus">Dacet_0651</name>
</gene>
<dbReference type="PIRSF" id="PIRSF028744">
    <property type="entry name" value="Addict_mod_HI1419"/>
    <property type="match status" value="1"/>
</dbReference>
<accession>D4H4P5</accession>
<proteinExistence type="predicted"/>
<dbReference type="Gene3D" id="3.30.2310.20">
    <property type="entry name" value="RelE-like"/>
    <property type="match status" value="1"/>
</dbReference>
<dbReference type="SUPFAM" id="SSF143011">
    <property type="entry name" value="RelE-like"/>
    <property type="match status" value="1"/>
</dbReference>
<dbReference type="InterPro" id="IPR035093">
    <property type="entry name" value="RelE/ParE_toxin_dom_sf"/>
</dbReference>
<evidence type="ECO:0000313" key="2">
    <source>
        <dbReference type="Proteomes" id="UP000002012"/>
    </source>
</evidence>
<keyword evidence="2" id="KW-1185">Reference proteome</keyword>
<dbReference type="Proteomes" id="UP000002012">
    <property type="component" value="Chromosome"/>
</dbReference>
<dbReference type="InterPro" id="IPR009241">
    <property type="entry name" value="HigB-like"/>
</dbReference>
<dbReference type="OrthoDB" id="9800258at2"/>
<dbReference type="STRING" id="522772.Dacet_0651"/>
<dbReference type="PANTHER" id="PTHR41791">
    <property type="entry name" value="SSL7039 PROTEIN"/>
    <property type="match status" value="1"/>
</dbReference>
<sequence length="106" mass="12548">MTYEIIIYQTEDGKEPFNKWLDSLDFQDQTRILKRLDRLKIGNFGDHKSVGDYVYELRFTYGGGYRAYYGIKDNKIVILLCGGNKNTQSKDIESAKQFWRDYNENL</sequence>
<dbReference type="EMBL" id="CP001968">
    <property type="protein sequence ID" value="ADD67439.1"/>
    <property type="molecule type" value="Genomic_DNA"/>
</dbReference>
<dbReference type="HOGENOM" id="CLU_152445_1_0_0"/>
<dbReference type="RefSeq" id="WP_013009983.1">
    <property type="nucleotide sequence ID" value="NC_013943.1"/>
</dbReference>
<organism evidence="1 2">
    <name type="scientific">Denitrovibrio acetiphilus (strain DSM 12809 / NBRC 114555 / N2460)</name>
    <dbReference type="NCBI Taxonomy" id="522772"/>
    <lineage>
        <taxon>Bacteria</taxon>
        <taxon>Pseudomonadati</taxon>
        <taxon>Deferribacterota</taxon>
        <taxon>Deferribacteres</taxon>
        <taxon>Deferribacterales</taxon>
        <taxon>Geovibrionaceae</taxon>
        <taxon>Denitrovibrio</taxon>
    </lineage>
</organism>
<dbReference type="PaxDb" id="522772-Dacet_0651"/>
<dbReference type="InParanoid" id="D4H4P5"/>
<dbReference type="Pfam" id="PF05973">
    <property type="entry name" value="Gp49"/>
    <property type="match status" value="1"/>
</dbReference>
<dbReference type="InterPro" id="IPR014056">
    <property type="entry name" value="TypeIITA-like_toxin_pred"/>
</dbReference>
<protein>
    <submittedName>
        <fullName evidence="1">Addiction module killer protein</fullName>
    </submittedName>
</protein>
<dbReference type="eggNOG" id="COG3657">
    <property type="taxonomic scope" value="Bacteria"/>
</dbReference>